<dbReference type="AlphaFoldDB" id="A0A1C0YCR3"/>
<keyword evidence="3" id="KW-1185">Reference proteome</keyword>
<proteinExistence type="predicted"/>
<reference evidence="2 3" key="1">
    <citation type="submission" date="2016-07" db="EMBL/GenBank/DDBJ databases">
        <title>Caryophanon latum genome sequencing.</title>
        <authorList>
            <person name="Verma A."/>
            <person name="Pal Y."/>
            <person name="Krishnamurthi S."/>
        </authorList>
    </citation>
    <scope>NUCLEOTIDE SEQUENCE [LARGE SCALE GENOMIC DNA]</scope>
    <source>
        <strain evidence="2 3">DSM 14151</strain>
    </source>
</reference>
<dbReference type="InterPro" id="IPR025959">
    <property type="entry name" value="Winged_HTH_dom"/>
</dbReference>
<dbReference type="EMBL" id="MATO01000070">
    <property type="protein sequence ID" value="OCS84923.1"/>
    <property type="molecule type" value="Genomic_DNA"/>
</dbReference>
<evidence type="ECO:0000313" key="2">
    <source>
        <dbReference type="EMBL" id="OCS84923.1"/>
    </source>
</evidence>
<dbReference type="Pfam" id="PF13592">
    <property type="entry name" value="HTH_33"/>
    <property type="match status" value="1"/>
</dbReference>
<feature type="domain" description="Winged helix-turn helix" evidence="1">
    <location>
        <begin position="116"/>
        <end position="170"/>
    </location>
</feature>
<dbReference type="InterPro" id="IPR047655">
    <property type="entry name" value="Transpos_IS630-like"/>
</dbReference>
<protein>
    <recommendedName>
        <fullName evidence="1">Winged helix-turn helix domain-containing protein</fullName>
    </recommendedName>
</protein>
<evidence type="ECO:0000259" key="1">
    <source>
        <dbReference type="Pfam" id="PF13592"/>
    </source>
</evidence>
<dbReference type="SUPFAM" id="SSF46689">
    <property type="entry name" value="Homeodomain-like"/>
    <property type="match status" value="1"/>
</dbReference>
<dbReference type="NCBIfam" id="NF033545">
    <property type="entry name" value="transpos_IS630"/>
    <property type="match status" value="1"/>
</dbReference>
<dbReference type="Proteomes" id="UP000093482">
    <property type="component" value="Unassembled WGS sequence"/>
</dbReference>
<dbReference type="InterPro" id="IPR009057">
    <property type="entry name" value="Homeodomain-like_sf"/>
</dbReference>
<comment type="caution">
    <text evidence="2">The sequence shown here is derived from an EMBL/GenBank/DDBJ whole genome shotgun (WGS) entry which is preliminary data.</text>
</comment>
<gene>
    <name evidence="2" type="ORF">A6K76_15420</name>
</gene>
<evidence type="ECO:0000313" key="3">
    <source>
        <dbReference type="Proteomes" id="UP000093482"/>
    </source>
</evidence>
<organism evidence="2 3">
    <name type="scientific">Caryophanon latum</name>
    <dbReference type="NCBI Taxonomy" id="33977"/>
    <lineage>
        <taxon>Bacteria</taxon>
        <taxon>Bacillati</taxon>
        <taxon>Bacillota</taxon>
        <taxon>Bacilli</taxon>
        <taxon>Bacillales</taxon>
        <taxon>Caryophanaceae</taxon>
        <taxon>Caryophanon</taxon>
    </lineage>
</organism>
<dbReference type="Gene3D" id="1.10.1270.10">
    <property type="entry name" value="TrpR-like"/>
    <property type="match status" value="1"/>
</dbReference>
<accession>A0A1C0YCR3</accession>
<sequence length="177" mass="20392">MRKITLIPEEQIPAALEELKLVMKEENNHKLFVRYQVIYMLLSGESYEKIAAYTGLSLATLFNYRKAYCEKGIAGLDRKKQPGRKRHLTAEQEAQVIAIIVNQTPKDVGFPVEMNWTAPLLRDWMERTFGVSFSVRGTRDLLYRLGLSYTKPTYTLEKADPIKQAAFLEAFEQAKKN</sequence>
<dbReference type="InterPro" id="IPR038116">
    <property type="entry name" value="TrpR-like_sf"/>
</dbReference>
<dbReference type="Pfam" id="PF13551">
    <property type="entry name" value="HTH_29"/>
    <property type="match status" value="1"/>
</dbReference>
<name>A0A1C0YCR3_9BACL</name>